<dbReference type="GO" id="GO:0005737">
    <property type="term" value="C:cytoplasm"/>
    <property type="evidence" value="ECO:0007669"/>
    <property type="project" value="TreeGrafter"/>
</dbReference>
<dbReference type="Pfam" id="PF17900">
    <property type="entry name" value="Peptidase_M1_N"/>
    <property type="match status" value="2"/>
</dbReference>
<dbReference type="GO" id="GO:0016020">
    <property type="term" value="C:membrane"/>
    <property type="evidence" value="ECO:0007669"/>
    <property type="project" value="TreeGrafter"/>
</dbReference>
<keyword evidence="14" id="KW-1185">Reference proteome</keyword>
<dbReference type="InterPro" id="IPR001930">
    <property type="entry name" value="Peptidase_M1"/>
</dbReference>
<evidence type="ECO:0000259" key="11">
    <source>
        <dbReference type="Pfam" id="PF11838"/>
    </source>
</evidence>
<evidence type="ECO:0000256" key="7">
    <source>
        <dbReference type="PIRSR" id="PIRSR634016-1"/>
    </source>
</evidence>
<evidence type="ECO:0000256" key="8">
    <source>
        <dbReference type="PIRSR" id="PIRSR634016-3"/>
    </source>
</evidence>
<feature type="domain" description="Peptidase M1 membrane alanine aminopeptidase" evidence="10">
    <location>
        <begin position="1203"/>
        <end position="1316"/>
    </location>
</feature>
<dbReference type="Pfam" id="PF01433">
    <property type="entry name" value="Peptidase_M1"/>
    <property type="match status" value="2"/>
</dbReference>
<dbReference type="InterPro" id="IPR024571">
    <property type="entry name" value="ERAP1-like_C_dom"/>
</dbReference>
<dbReference type="InterPro" id="IPR027268">
    <property type="entry name" value="Peptidase_M4/M1_CTD_sf"/>
</dbReference>
<name>A0A368FRH6_ANCCA</name>
<dbReference type="GO" id="GO:0006508">
    <property type="term" value="P:proteolysis"/>
    <property type="evidence" value="ECO:0007669"/>
    <property type="project" value="UniProtKB-KW"/>
</dbReference>
<evidence type="ECO:0000313" key="14">
    <source>
        <dbReference type="Proteomes" id="UP000252519"/>
    </source>
</evidence>
<dbReference type="PRINTS" id="PR00756">
    <property type="entry name" value="ALADIPTASE"/>
</dbReference>
<dbReference type="InterPro" id="IPR014782">
    <property type="entry name" value="Peptidase_M1_dom"/>
</dbReference>
<dbReference type="Proteomes" id="UP000252519">
    <property type="component" value="Unassembled WGS sequence"/>
</dbReference>
<dbReference type="GO" id="GO:0043171">
    <property type="term" value="P:peptide catabolic process"/>
    <property type="evidence" value="ECO:0007669"/>
    <property type="project" value="TreeGrafter"/>
</dbReference>
<feature type="domain" description="Aminopeptidase N-like N-terminal" evidence="12">
    <location>
        <begin position="967"/>
        <end position="1168"/>
    </location>
</feature>
<feature type="domain" description="Aminopeptidase N-like N-terminal" evidence="12">
    <location>
        <begin position="81"/>
        <end position="271"/>
    </location>
</feature>
<dbReference type="InterPro" id="IPR045357">
    <property type="entry name" value="Aminopeptidase_N-like_N"/>
</dbReference>
<dbReference type="InterPro" id="IPR042097">
    <property type="entry name" value="Aminopeptidase_N-like_N_sf"/>
</dbReference>
<feature type="active site" description="Proton acceptor" evidence="7">
    <location>
        <position position="365"/>
    </location>
</feature>
<sequence length="1775" mass="203417">MVAVYHGEPQSRMNRVLMANAATALFLIVASLGQFAFVSSYPHPIVVPDDHRSATSTGEGSFKYNISIKLPDVISVTEYYVTIQPYYPAPNVRFDPGRNMTFDGMVTMSIIVKKTISEFTLNALNLNITSLELRNLLQLPVAVKETKMYKKIHQLTIVFAEPQRAGTVLMLSIKYTGLINSYFDGGLYYTYYMDLKGELHWMVATQLGSFAARAVFPCMDEPAYKAVFHLELIYPSAHVALANMKENKPVDIGNGWSKVTFPPTPVMSTYLVAFTVGPYVSSGVINQDGTLFTAETAGKCLHQMRLYTNIKFPMEKCDHLANPQFPAGAMENFGLVIYKYQFVSLNPKTMTTLDKVEATRVICHEVSHQWFGDLVTAQYWDELFMNEGFATYLQRILMARAFPTEASFIEAELIKNERELALKLDASSATHPLITMDGPFFDRITYQKGAMLLRLLSDVIGIEPFRDALQQLLKTYEYSTASHRNLFSCLNDVVHRANVSGWCGPLNVTHLMEPYFHQTSFPVIYVHGDKDGLSLSQEPFNDISTQLPSSWNYKWIIPVRAAQYSSKDTEILWMVPKELENSQQCPLKSVNRWRMASYTTSTYGRIFYDDESLDSLLKKITSGDVPMGVKISLVGDEVALIARHISKGQPYSYDRLLNILVSVFNTPSTDDPSYSLADIALPQFEFFASLLRDTVDAPLINRLFERIFGKIYKAEQWEESSSWNANIFKFRFLPYAVRHNVGDAPAMAQKTFDLIVRNCKIVYSKNGTSWCSGVPNDIHRAAYCGAAKYERDNGTNFATLMQLYSEEVQVNPYFYQEYRAILEGMSCTELPQTLNEVISLFVESPLQPPMIFGWLKTNPSASDALYNFILNKPDEVLRYRGLSSYLEAMTYNWRSKRRLQQFSSLHKRLLPRMTKEQREVFDEYEGKVQKNIEWSAKYHTSIMRWMYDNLVVIGKERWSKRLPGVVKPKRYDVEITPYIPGSGKYGFYRNFTFDGKLKMTFTVMRKTSKIVVNAHRLVIDPDSIILEDAQRRKYEISSMGITKDYENGILTIPVVGTLSSGVEYSLWISYSGFIFDKPHQGVLSNYNFYQFNGKQGWIFSTDFEGGPGSRSLMICCDEPTYKAVFRISVKHAADMTALSNMIDTGTEVSKDGWAVTTFQETPEMSSYLVAICVGHFASLSKVSDTGVLVRAYSWTGMEQYADFSLKVVAGTVDYMSKYFHYPFPLSKLDMVALPQHANRGETENWGLIVGNYERMMVDMDYADVATLSDVAITLAHGVVHQWFGDLVTMVWWSNVFLYEGLAEYWALNAASYVLPEQKEYFLGSAIMNVLSSAIPADVLQKGLHHYIVKKAYANARPEKLWGILSEKSFPILKVSVDHDYQISYRQQSCVNGSADWYIPIVSANRTNEEFNWFYGEYGTSPAWSLYFPLARLDNVRGNAFVRMHYDRMLWPLMKRNMHIAKDPVTHGTILSDAWFFVSRGDYTWRQFLDVFESIDWADKPIPWFVGLQVVEKFYRSFRFTDEIEIVSKYLTSLMEWTYTELGLPTNPSPKWDKRMLGSSINAWMCRLNYPGCINTAKAQFTQFLSNCKNAHSGTAHCAGVVPDFRRTMYCYGLKQNPEAADTVYSLYKHLAKETKYFDRDGDNLLFAMSCHNHTEKLNEYIHAILNGELPMKMLSYIGGNDRTACVLYDYLRKNIREVLLSDVDFDYFVNAMTTDWSTKEQLNKLIFFEIAEDYKLLDEKQRAAWETAIRRVIEKQSWLKSSGREILDWLEYQFH</sequence>
<dbReference type="PANTHER" id="PTHR11533">
    <property type="entry name" value="PROTEASE M1 ZINC METALLOPROTEASE"/>
    <property type="match status" value="1"/>
</dbReference>
<keyword evidence="6" id="KW-0482">Metalloprotease</keyword>
<evidence type="ECO:0000256" key="1">
    <source>
        <dbReference type="ARBA" id="ARBA00010136"/>
    </source>
</evidence>
<accession>A0A368FRH6</accession>
<dbReference type="SUPFAM" id="SSF55486">
    <property type="entry name" value="Metalloproteases ('zincins'), catalytic domain"/>
    <property type="match status" value="2"/>
</dbReference>
<gene>
    <name evidence="13" type="ORF">ANCCAN_20526</name>
</gene>
<keyword evidence="4" id="KW-0378">Hydrolase</keyword>
<evidence type="ECO:0000313" key="13">
    <source>
        <dbReference type="EMBL" id="RCN33629.1"/>
    </source>
</evidence>
<dbReference type="Pfam" id="PF11838">
    <property type="entry name" value="ERAP1_C"/>
    <property type="match status" value="2"/>
</dbReference>
<evidence type="ECO:0000256" key="4">
    <source>
        <dbReference type="ARBA" id="ARBA00022801"/>
    </source>
</evidence>
<keyword evidence="3 8" id="KW-0479">Metal-binding</keyword>
<evidence type="ECO:0000259" key="12">
    <source>
        <dbReference type="Pfam" id="PF17900"/>
    </source>
</evidence>
<proteinExistence type="inferred from homology"/>
<feature type="binding site" evidence="8">
    <location>
        <position position="364"/>
    </location>
    <ligand>
        <name>Zn(2+)</name>
        <dbReference type="ChEBI" id="CHEBI:29105"/>
        <note>catalytic</note>
    </ligand>
</feature>
<evidence type="ECO:0000259" key="10">
    <source>
        <dbReference type="Pfam" id="PF01433"/>
    </source>
</evidence>
<evidence type="ECO:0000256" key="6">
    <source>
        <dbReference type="ARBA" id="ARBA00023049"/>
    </source>
</evidence>
<dbReference type="GO" id="GO:0005615">
    <property type="term" value="C:extracellular space"/>
    <property type="evidence" value="ECO:0007669"/>
    <property type="project" value="TreeGrafter"/>
</dbReference>
<dbReference type="Gene3D" id="2.60.40.1910">
    <property type="match status" value="1"/>
</dbReference>
<feature type="domain" description="ERAP1-like C-terminal" evidence="11">
    <location>
        <begin position="1434"/>
        <end position="1726"/>
    </location>
</feature>
<comment type="similarity">
    <text evidence="1">Belongs to the peptidase M1 family.</text>
</comment>
<evidence type="ECO:0000256" key="2">
    <source>
        <dbReference type="ARBA" id="ARBA00022670"/>
    </source>
</evidence>
<dbReference type="GO" id="GO:0008270">
    <property type="term" value="F:zinc ion binding"/>
    <property type="evidence" value="ECO:0007669"/>
    <property type="project" value="InterPro"/>
</dbReference>
<organism evidence="13 14">
    <name type="scientific">Ancylostoma caninum</name>
    <name type="common">Dog hookworm</name>
    <dbReference type="NCBI Taxonomy" id="29170"/>
    <lineage>
        <taxon>Eukaryota</taxon>
        <taxon>Metazoa</taxon>
        <taxon>Ecdysozoa</taxon>
        <taxon>Nematoda</taxon>
        <taxon>Chromadorea</taxon>
        <taxon>Rhabditida</taxon>
        <taxon>Rhabditina</taxon>
        <taxon>Rhabditomorpha</taxon>
        <taxon>Strongyloidea</taxon>
        <taxon>Ancylostomatidae</taxon>
        <taxon>Ancylostomatinae</taxon>
        <taxon>Ancylostoma</taxon>
    </lineage>
</organism>
<feature type="site" description="Transition state stabilizer" evidence="9">
    <location>
        <position position="446"/>
    </location>
</feature>
<keyword evidence="2" id="KW-0645">Protease</keyword>
<comment type="cofactor">
    <cofactor evidence="8">
        <name>Zn(2+)</name>
        <dbReference type="ChEBI" id="CHEBI:29105"/>
    </cofactor>
    <text evidence="8">Binds 1 zinc ion per subunit.</text>
</comment>
<comment type="caution">
    <text evidence="13">The sequence shown here is derived from an EMBL/GenBank/DDBJ whole genome shotgun (WGS) entry which is preliminary data.</text>
</comment>
<dbReference type="Gene3D" id="1.25.50.20">
    <property type="match status" value="2"/>
</dbReference>
<dbReference type="GO" id="GO:0070006">
    <property type="term" value="F:metalloaminopeptidase activity"/>
    <property type="evidence" value="ECO:0007669"/>
    <property type="project" value="TreeGrafter"/>
</dbReference>
<dbReference type="OrthoDB" id="5868348at2759"/>
<dbReference type="Gene3D" id="1.10.390.10">
    <property type="entry name" value="Neutral Protease Domain 2"/>
    <property type="match status" value="2"/>
</dbReference>
<evidence type="ECO:0000256" key="9">
    <source>
        <dbReference type="PIRSR" id="PIRSR634016-4"/>
    </source>
</evidence>
<dbReference type="EMBL" id="JOJR01000888">
    <property type="protein sequence ID" value="RCN33629.1"/>
    <property type="molecule type" value="Genomic_DNA"/>
</dbReference>
<dbReference type="PANTHER" id="PTHR11533:SF293">
    <property type="entry name" value="AMINOPEPTIDASE-2-RELATED"/>
    <property type="match status" value="1"/>
</dbReference>
<protein>
    <submittedName>
        <fullName evidence="13">Peptidase family M1</fullName>
    </submittedName>
</protein>
<keyword evidence="5 8" id="KW-0862">Zinc</keyword>
<dbReference type="STRING" id="29170.A0A368FRH6"/>
<feature type="binding site" evidence="8">
    <location>
        <position position="368"/>
    </location>
    <ligand>
        <name>Zn(2+)</name>
        <dbReference type="ChEBI" id="CHEBI:29105"/>
        <note>catalytic</note>
    </ligand>
</feature>
<evidence type="ECO:0000256" key="3">
    <source>
        <dbReference type="ARBA" id="ARBA00022723"/>
    </source>
</evidence>
<evidence type="ECO:0000256" key="5">
    <source>
        <dbReference type="ARBA" id="ARBA00022833"/>
    </source>
</evidence>
<dbReference type="GO" id="GO:0042277">
    <property type="term" value="F:peptide binding"/>
    <property type="evidence" value="ECO:0007669"/>
    <property type="project" value="TreeGrafter"/>
</dbReference>
<dbReference type="Gene3D" id="2.60.40.1730">
    <property type="entry name" value="tricorn interacting facor f3 domain"/>
    <property type="match status" value="2"/>
</dbReference>
<feature type="domain" description="ERAP1-like C-terminal" evidence="11">
    <location>
        <begin position="600"/>
        <end position="905"/>
    </location>
</feature>
<feature type="binding site" evidence="8">
    <location>
        <position position="387"/>
    </location>
    <ligand>
        <name>Zn(2+)</name>
        <dbReference type="ChEBI" id="CHEBI:29105"/>
        <note>catalytic</note>
    </ligand>
</feature>
<dbReference type="InterPro" id="IPR034016">
    <property type="entry name" value="M1_APN-typ"/>
</dbReference>
<dbReference type="SUPFAM" id="SSF63737">
    <property type="entry name" value="Leukotriene A4 hydrolase N-terminal domain"/>
    <property type="match status" value="2"/>
</dbReference>
<reference evidence="13 14" key="1">
    <citation type="submission" date="2014-10" db="EMBL/GenBank/DDBJ databases">
        <title>Draft genome of the hookworm Ancylostoma caninum.</title>
        <authorList>
            <person name="Mitreva M."/>
        </authorList>
    </citation>
    <scope>NUCLEOTIDE SEQUENCE [LARGE SCALE GENOMIC DNA]</scope>
    <source>
        <strain evidence="13 14">Baltimore</strain>
    </source>
</reference>
<dbReference type="CDD" id="cd09601">
    <property type="entry name" value="M1_APN-Q_like"/>
    <property type="match status" value="2"/>
</dbReference>
<feature type="domain" description="Peptidase M1 membrane alanine aminopeptidase" evidence="10">
    <location>
        <begin position="292"/>
        <end position="514"/>
    </location>
</feature>
<dbReference type="InterPro" id="IPR050344">
    <property type="entry name" value="Peptidase_M1_aminopeptidases"/>
</dbReference>